<reference evidence="2 3" key="1">
    <citation type="submission" date="2013-06" db="EMBL/GenBank/DDBJ databases">
        <authorList>
            <person name="Weinstock G."/>
            <person name="Sodergren E."/>
            <person name="Lobos E.A."/>
            <person name="Fulton L."/>
            <person name="Fulton R."/>
            <person name="Courtney L."/>
            <person name="Fronick C."/>
            <person name="O'Laughlin M."/>
            <person name="Godfrey J."/>
            <person name="Wilson R.M."/>
            <person name="Miner T."/>
            <person name="Farmer C."/>
            <person name="Delehaunty K."/>
            <person name="Cordes M."/>
            <person name="Minx P."/>
            <person name="Tomlinson C."/>
            <person name="Chen J."/>
            <person name="Wollam A."/>
            <person name="Pepin K.H."/>
            <person name="Bhonagiri V."/>
            <person name="Zhang X."/>
            <person name="Warren W."/>
            <person name="Mitreva M."/>
            <person name="Mardis E.R."/>
            <person name="Wilson R.K."/>
        </authorList>
    </citation>
    <scope>NUCLEOTIDE SEQUENCE [LARGE SCALE GENOMIC DNA]</scope>
    <source>
        <strain evidence="2 3">W1703</strain>
    </source>
</reference>
<dbReference type="HOGENOM" id="CLU_2182577_0_0_9"/>
<dbReference type="AlphaFoldDB" id="U2J2W8"/>
<dbReference type="EMBL" id="AWVA01000112">
    <property type="protein sequence ID" value="ERJ74095.1"/>
    <property type="molecule type" value="Genomic_DNA"/>
</dbReference>
<name>U2J2W8_9STRE</name>
<comment type="caution">
    <text evidence="2">The sequence shown here is derived from an EMBL/GenBank/DDBJ whole genome shotgun (WGS) entry which is preliminary data.</text>
</comment>
<organism evidence="2 3">
    <name type="scientific">Streptococcus sobrinus W1703</name>
    <dbReference type="NCBI Taxonomy" id="1227275"/>
    <lineage>
        <taxon>Bacteria</taxon>
        <taxon>Bacillati</taxon>
        <taxon>Bacillota</taxon>
        <taxon>Bacilli</taxon>
        <taxon>Lactobacillales</taxon>
        <taxon>Streptococcaceae</taxon>
        <taxon>Streptococcus</taxon>
    </lineage>
</organism>
<sequence length="109" mass="11772">MIVTSAHKLSRISGSKSPTDYRWSTPNSKATKSTTKFVTNMTGAARLVYGSVSTSQRVVPTYVAEFIGVTLVAKARLQTKGAIIMIGVKPKAEPTEINRDKGHYTIGRG</sequence>
<evidence type="ECO:0000313" key="2">
    <source>
        <dbReference type="EMBL" id="ERJ74095.1"/>
    </source>
</evidence>
<dbReference type="Proteomes" id="UP000016617">
    <property type="component" value="Unassembled WGS sequence"/>
</dbReference>
<feature type="region of interest" description="Disordered" evidence="1">
    <location>
        <begin position="1"/>
        <end position="29"/>
    </location>
</feature>
<proteinExistence type="predicted"/>
<protein>
    <submittedName>
        <fullName evidence="2">Uncharacterized protein</fullName>
    </submittedName>
</protein>
<dbReference type="RefSeq" id="WP_019771303.1">
    <property type="nucleotide sequence ID" value="NZ_KI259720.1"/>
</dbReference>
<accession>U2J2W8</accession>
<feature type="compositionally biased region" description="Polar residues" evidence="1">
    <location>
        <begin position="12"/>
        <end position="29"/>
    </location>
</feature>
<evidence type="ECO:0000256" key="1">
    <source>
        <dbReference type="SAM" id="MobiDB-lite"/>
    </source>
</evidence>
<evidence type="ECO:0000313" key="3">
    <source>
        <dbReference type="Proteomes" id="UP000016617"/>
    </source>
</evidence>
<gene>
    <name evidence="2" type="ORF">HMPREF1557_01871</name>
</gene>